<gene>
    <name evidence="2" type="ORF">SAMN04244572_03528</name>
</gene>
<organism evidence="2 3">
    <name type="scientific">Azotobacter beijerinckii</name>
    <dbReference type="NCBI Taxonomy" id="170623"/>
    <lineage>
        <taxon>Bacteria</taxon>
        <taxon>Pseudomonadati</taxon>
        <taxon>Pseudomonadota</taxon>
        <taxon>Gammaproteobacteria</taxon>
        <taxon>Pseudomonadales</taxon>
        <taxon>Pseudomonadaceae</taxon>
        <taxon>Azotobacter</taxon>
    </lineage>
</organism>
<dbReference type="RefSeq" id="WP_090734097.1">
    <property type="nucleotide sequence ID" value="NZ_FNYQ01000076.1"/>
</dbReference>
<dbReference type="Proteomes" id="UP000199250">
    <property type="component" value="Unassembled WGS sequence"/>
</dbReference>
<evidence type="ECO:0000313" key="3">
    <source>
        <dbReference type="Proteomes" id="UP000199250"/>
    </source>
</evidence>
<dbReference type="Pfam" id="PF03869">
    <property type="entry name" value="Arc"/>
    <property type="match status" value="1"/>
</dbReference>
<dbReference type="GO" id="GO:0006355">
    <property type="term" value="P:regulation of DNA-templated transcription"/>
    <property type="evidence" value="ECO:0007669"/>
    <property type="project" value="InterPro"/>
</dbReference>
<dbReference type="EMBL" id="FNYQ01000076">
    <property type="protein sequence ID" value="SEJ31833.1"/>
    <property type="molecule type" value="Genomic_DNA"/>
</dbReference>
<reference evidence="2 3" key="1">
    <citation type="submission" date="2016-10" db="EMBL/GenBank/DDBJ databases">
        <authorList>
            <person name="de Groot N.N."/>
        </authorList>
    </citation>
    <scope>NUCLEOTIDE SEQUENCE [LARGE SCALE GENOMIC DNA]</scope>
    <source>
        <strain evidence="2 3">DSM 373</strain>
    </source>
</reference>
<name>A0A1H6XS07_9GAMM</name>
<accession>A0A1H6XS07</accession>
<dbReference type="InterPro" id="IPR005569">
    <property type="entry name" value="Arc_DNA-bd_dom"/>
</dbReference>
<dbReference type="OrthoDB" id="8117140at2"/>
<protein>
    <submittedName>
        <fullName evidence="2">Arc-like DNA binding domain-containing protein</fullName>
    </submittedName>
</protein>
<feature type="domain" description="Arc-like DNA binding" evidence="1">
    <location>
        <begin position="10"/>
        <end position="50"/>
    </location>
</feature>
<proteinExistence type="predicted"/>
<dbReference type="InterPro" id="IPR013321">
    <property type="entry name" value="Arc_rbn_hlx_hlx"/>
</dbReference>
<dbReference type="InterPro" id="IPR010985">
    <property type="entry name" value="Ribbon_hlx_hlx"/>
</dbReference>
<evidence type="ECO:0000313" key="2">
    <source>
        <dbReference type="EMBL" id="SEJ31833.1"/>
    </source>
</evidence>
<dbReference type="AlphaFoldDB" id="A0A1H6XS07"/>
<sequence length="108" mass="11990">MSHTDTQLSNLRLPEELKVKLMEAAKENNRSAIAEIIVRLEETFTREDIIEAKASRDALLVELGTVLQTSITAAEYLNEVQSALQETQKVLDAKLAVPLPSEETKSNP</sequence>
<dbReference type="Gene3D" id="1.10.1220.10">
    <property type="entry name" value="Met repressor-like"/>
    <property type="match status" value="1"/>
</dbReference>
<dbReference type="GO" id="GO:0003677">
    <property type="term" value="F:DNA binding"/>
    <property type="evidence" value="ECO:0007669"/>
    <property type="project" value="InterPro"/>
</dbReference>
<dbReference type="SUPFAM" id="SSF47598">
    <property type="entry name" value="Ribbon-helix-helix"/>
    <property type="match status" value="1"/>
</dbReference>
<evidence type="ECO:0000259" key="1">
    <source>
        <dbReference type="Pfam" id="PF03869"/>
    </source>
</evidence>